<protein>
    <recommendedName>
        <fullName evidence="5">DUF1254 domain-containing protein</fullName>
    </recommendedName>
</protein>
<dbReference type="InterPro" id="IPR010679">
    <property type="entry name" value="DUF1254"/>
</dbReference>
<feature type="domain" description="DUF1214" evidence="1">
    <location>
        <begin position="320"/>
        <end position="426"/>
    </location>
</feature>
<dbReference type="Gene3D" id="2.60.40.1610">
    <property type="entry name" value="Domain of unknown function DUF1254"/>
    <property type="match status" value="1"/>
</dbReference>
<dbReference type="Gene3D" id="2.60.120.600">
    <property type="entry name" value="Domain of unknown function DUF1214, C-terminal domain"/>
    <property type="match status" value="1"/>
</dbReference>
<dbReference type="InterPro" id="IPR037050">
    <property type="entry name" value="DUF1254_sf"/>
</dbReference>
<evidence type="ECO:0000259" key="2">
    <source>
        <dbReference type="Pfam" id="PF06863"/>
    </source>
</evidence>
<dbReference type="PANTHER" id="PTHR36509:SF2">
    <property type="entry name" value="BLL3101 PROTEIN"/>
    <property type="match status" value="1"/>
</dbReference>
<proteinExistence type="predicted"/>
<keyword evidence="4" id="KW-1185">Reference proteome</keyword>
<comment type="caution">
    <text evidence="3">The sequence shown here is derived from an EMBL/GenBank/DDBJ whole genome shotgun (WGS) entry which is preliminary data.</text>
</comment>
<reference evidence="3 4" key="1">
    <citation type="submission" date="2021-03" db="EMBL/GenBank/DDBJ databases">
        <title>Sequencing the genomes of 1000 actinobacteria strains.</title>
        <authorList>
            <person name="Klenk H.-P."/>
        </authorList>
    </citation>
    <scope>NUCLEOTIDE SEQUENCE [LARGE SCALE GENOMIC DNA]</scope>
    <source>
        <strain evidence="3 4">DSM 16005</strain>
    </source>
</reference>
<dbReference type="PANTHER" id="PTHR36509">
    <property type="entry name" value="BLL3101 PROTEIN"/>
    <property type="match status" value="1"/>
</dbReference>
<accession>A0ABS4YZZ1</accession>
<feature type="domain" description="DUF1254" evidence="2">
    <location>
        <begin position="45"/>
        <end position="175"/>
    </location>
</feature>
<evidence type="ECO:0000259" key="1">
    <source>
        <dbReference type="Pfam" id="PF06742"/>
    </source>
</evidence>
<dbReference type="Pfam" id="PF06742">
    <property type="entry name" value="DUF1214"/>
    <property type="match status" value="1"/>
</dbReference>
<evidence type="ECO:0008006" key="5">
    <source>
        <dbReference type="Google" id="ProtNLM"/>
    </source>
</evidence>
<name>A0ABS4YZZ1_9MICC</name>
<gene>
    <name evidence="3" type="ORF">JOF48_003170</name>
</gene>
<evidence type="ECO:0000313" key="3">
    <source>
        <dbReference type="EMBL" id="MBP2414371.1"/>
    </source>
</evidence>
<dbReference type="EMBL" id="JAGIOI010000001">
    <property type="protein sequence ID" value="MBP2414371.1"/>
    <property type="molecule type" value="Genomic_DNA"/>
</dbReference>
<evidence type="ECO:0000313" key="4">
    <source>
        <dbReference type="Proteomes" id="UP000711614"/>
    </source>
</evidence>
<dbReference type="Pfam" id="PF06863">
    <property type="entry name" value="DUF1254"/>
    <property type="match status" value="1"/>
</dbReference>
<dbReference type="Proteomes" id="UP000711614">
    <property type="component" value="Unassembled WGS sequence"/>
</dbReference>
<sequence>MENHQLKQLAVDAYMFAYPMVLMELTRLQACNVPDANTLPLRAPVNQFAHGRSYPAADAREVVRFNFDTLYSIAWLDLREEPMIVSVPEGDGRYYLTPMYDMWTDIFAVPGTRTTQGAARDFLMAAPGWDGDAPEGTTVVHAPTAAMWIVGRIQTNGPQDYANVHTLQDGYRITPLSKWGQDYTPPSGLPVDPAIDNVTPPLDQVNALDPFEFFGLFAQLLKSQPAHPNDFPILHRMEALGFTPGQDFTADSLSAEVREAIAASLDAALADLVSIVVSGSVGIVKNGWNWDQEFGTYGTNYRLRAMVAMAGLGANLADDAIYPNAITDADGNPFTGENNYVLHFSHDNLPSVDAFWSLTMYDDVGFQIPNILDRFAIGDRDPLEYNHDGSLDLYIQTVSPGPEKESNWLPAPQGSFAPMLRLYSPTAGTLRGEFVPPAVVKVS</sequence>
<dbReference type="InterPro" id="IPR010621">
    <property type="entry name" value="DUF1214"/>
</dbReference>
<dbReference type="InterPro" id="IPR037049">
    <property type="entry name" value="DUF1214_C_sf"/>
</dbReference>
<dbReference type="RefSeq" id="WP_209682158.1">
    <property type="nucleotide sequence ID" value="NZ_JAGIOI010000001.1"/>
</dbReference>
<dbReference type="SUPFAM" id="SSF160935">
    <property type="entry name" value="VPA0735-like"/>
    <property type="match status" value="1"/>
</dbReference>
<organism evidence="3 4">
    <name type="scientific">Arthrobacter stackebrandtii</name>
    <dbReference type="NCBI Taxonomy" id="272161"/>
    <lineage>
        <taxon>Bacteria</taxon>
        <taxon>Bacillati</taxon>
        <taxon>Actinomycetota</taxon>
        <taxon>Actinomycetes</taxon>
        <taxon>Micrococcales</taxon>
        <taxon>Micrococcaceae</taxon>
        <taxon>Arthrobacter</taxon>
    </lineage>
</organism>